<accession>A0A554NFP4</accession>
<dbReference type="OrthoDB" id="275381at2157"/>
<dbReference type="Proteomes" id="UP000319894">
    <property type="component" value="Unassembled WGS sequence"/>
</dbReference>
<dbReference type="EMBL" id="QMDX01000001">
    <property type="protein sequence ID" value="TSD16204.1"/>
    <property type="molecule type" value="Genomic_DNA"/>
</dbReference>
<reference evidence="2 3" key="1">
    <citation type="submission" date="2018-06" db="EMBL/GenBank/DDBJ databases">
        <title>Natronomonas sp. F16-60 a new haloarchaeon isolated from a solar saltern of Isla Cristina, Huelva, Spain.</title>
        <authorList>
            <person name="Duran-Viseras A."/>
            <person name="Sanchez-Porro C."/>
            <person name="Ventosa A."/>
        </authorList>
    </citation>
    <scope>NUCLEOTIDE SEQUENCE [LARGE SCALE GENOMIC DNA]</scope>
    <source>
        <strain evidence="2 3">F16-60</strain>
    </source>
</reference>
<proteinExistence type="predicted"/>
<organism evidence="2 3">
    <name type="scientific">Haloglomus irregulare</name>
    <dbReference type="NCBI Taxonomy" id="2234134"/>
    <lineage>
        <taxon>Archaea</taxon>
        <taxon>Methanobacteriati</taxon>
        <taxon>Methanobacteriota</taxon>
        <taxon>Stenosarchaea group</taxon>
        <taxon>Halobacteria</taxon>
        <taxon>Halobacteriales</taxon>
        <taxon>Natronomonadaceae</taxon>
        <taxon>Haloglomus</taxon>
    </lineage>
</organism>
<feature type="compositionally biased region" description="Basic and acidic residues" evidence="1">
    <location>
        <begin position="1"/>
        <end position="10"/>
    </location>
</feature>
<name>A0A554NFP4_9EURY</name>
<evidence type="ECO:0000313" key="2">
    <source>
        <dbReference type="EMBL" id="TSD16204.1"/>
    </source>
</evidence>
<evidence type="ECO:0000256" key="1">
    <source>
        <dbReference type="SAM" id="MobiDB-lite"/>
    </source>
</evidence>
<protein>
    <submittedName>
        <fullName evidence="2">Uncharacterized protein</fullName>
    </submittedName>
</protein>
<sequence length="138" mass="14909">MGFEKFDEAGSGRGRPAGTEPMLSIRKSGSIGVNQAAIDEFFEDQDGAVMYYDEDADQVGIEPVADKDADDAAYTVSKTDSGGTIAPKAFLERYDLVPEVTTQYDPAWNDDESLVVLDLDEPKKTYGAPDVDGEGDEN</sequence>
<dbReference type="AlphaFoldDB" id="A0A554NFP4"/>
<dbReference type="InParanoid" id="A0A554NFP4"/>
<keyword evidence="3" id="KW-1185">Reference proteome</keyword>
<gene>
    <name evidence="2" type="ORF">DP107_03355</name>
</gene>
<dbReference type="RefSeq" id="WP_144260708.1">
    <property type="nucleotide sequence ID" value="NZ_QMDX01000001.1"/>
</dbReference>
<feature type="region of interest" description="Disordered" evidence="1">
    <location>
        <begin position="1"/>
        <end position="25"/>
    </location>
</feature>
<comment type="caution">
    <text evidence="2">The sequence shown here is derived from an EMBL/GenBank/DDBJ whole genome shotgun (WGS) entry which is preliminary data.</text>
</comment>
<evidence type="ECO:0000313" key="3">
    <source>
        <dbReference type="Proteomes" id="UP000319894"/>
    </source>
</evidence>